<dbReference type="InterPro" id="IPR036388">
    <property type="entry name" value="WH-like_DNA-bd_sf"/>
</dbReference>
<keyword evidence="6 11" id="KW-0479">Metal-binding</keyword>
<comment type="subcellular location">
    <subcellularLocation>
        <location evidence="1 11">Cytoplasm</location>
    </subcellularLocation>
</comment>
<evidence type="ECO:0000256" key="7">
    <source>
        <dbReference type="ARBA" id="ARBA00022833"/>
    </source>
</evidence>
<gene>
    <name evidence="11" type="primary">fur</name>
    <name evidence="12" type="ORF">SAMN05428998_13342</name>
</gene>
<dbReference type="Proteomes" id="UP000192917">
    <property type="component" value="Unassembled WGS sequence"/>
</dbReference>
<dbReference type="Pfam" id="PF01475">
    <property type="entry name" value="FUR"/>
    <property type="match status" value="1"/>
</dbReference>
<keyword evidence="7 11" id="KW-0862">Zinc</keyword>
<reference evidence="12 13" key="1">
    <citation type="submission" date="2017-04" db="EMBL/GenBank/DDBJ databases">
        <authorList>
            <person name="Afonso C.L."/>
            <person name="Miller P.J."/>
            <person name="Scott M.A."/>
            <person name="Spackman E."/>
            <person name="Goraichik I."/>
            <person name="Dimitrov K.M."/>
            <person name="Suarez D.L."/>
            <person name="Swayne D.E."/>
        </authorList>
    </citation>
    <scope>NUCLEOTIDE SEQUENCE [LARGE SCALE GENOMIC DNA]</scope>
    <source>
        <strain evidence="12 13">USBA 355</strain>
    </source>
</reference>
<evidence type="ECO:0000256" key="4">
    <source>
        <dbReference type="ARBA" id="ARBA00022490"/>
    </source>
</evidence>
<evidence type="ECO:0000313" key="13">
    <source>
        <dbReference type="Proteomes" id="UP000192917"/>
    </source>
</evidence>
<accession>A0A1Y6CL49</accession>
<dbReference type="Gene3D" id="1.10.10.10">
    <property type="entry name" value="Winged helix-like DNA-binding domain superfamily/Winged helix DNA-binding domain"/>
    <property type="match status" value="1"/>
</dbReference>
<keyword evidence="5 11" id="KW-0678">Repressor</keyword>
<evidence type="ECO:0000256" key="1">
    <source>
        <dbReference type="ARBA" id="ARBA00004496"/>
    </source>
</evidence>
<evidence type="ECO:0000256" key="9">
    <source>
        <dbReference type="ARBA" id="ARBA00023125"/>
    </source>
</evidence>
<dbReference type="RefSeq" id="WP_085125815.1">
    <property type="nucleotide sequence ID" value="NZ_FWZX01000033.1"/>
</dbReference>
<keyword evidence="13" id="KW-1185">Reference proteome</keyword>
<organism evidence="12 13">
    <name type="scientific">Tistlia consotensis USBA 355</name>
    <dbReference type="NCBI Taxonomy" id="560819"/>
    <lineage>
        <taxon>Bacteria</taxon>
        <taxon>Pseudomonadati</taxon>
        <taxon>Pseudomonadota</taxon>
        <taxon>Alphaproteobacteria</taxon>
        <taxon>Rhodospirillales</taxon>
        <taxon>Rhodovibrionaceae</taxon>
        <taxon>Tistlia</taxon>
    </lineage>
</organism>
<dbReference type="GO" id="GO:0045892">
    <property type="term" value="P:negative regulation of DNA-templated transcription"/>
    <property type="evidence" value="ECO:0007669"/>
    <property type="project" value="TreeGrafter"/>
</dbReference>
<dbReference type="PANTHER" id="PTHR33202:SF7">
    <property type="entry name" value="FERRIC UPTAKE REGULATION PROTEIN"/>
    <property type="match status" value="1"/>
</dbReference>
<protein>
    <recommendedName>
        <fullName evidence="3 11">Ferric uptake regulation protein</fullName>
    </recommendedName>
</protein>
<evidence type="ECO:0000256" key="6">
    <source>
        <dbReference type="ARBA" id="ARBA00022723"/>
    </source>
</evidence>
<comment type="similarity">
    <text evidence="2 11">Belongs to the Fur family.</text>
</comment>
<dbReference type="InterPro" id="IPR002481">
    <property type="entry name" value="FUR"/>
</dbReference>
<dbReference type="GO" id="GO:1900376">
    <property type="term" value="P:regulation of secondary metabolite biosynthetic process"/>
    <property type="evidence" value="ECO:0007669"/>
    <property type="project" value="TreeGrafter"/>
</dbReference>
<dbReference type="STRING" id="560819.SAMN05428998_13342"/>
<proteinExistence type="inferred from homology"/>
<sequence>MTTERRYTALIERLKQAGLRPTRQRLALAKLLFDPADARVAPSGSCDRHITAEQLHDEAVSAGQPVSLATVYNTLHQFTGAGLLREVVVEPGRSYFDTNVSDHHHFFFEGNGRLVDIPGDQVRLADLPPPPPGSAIRRVDVIVRLSNAEND</sequence>
<dbReference type="NCBIfam" id="NF045677">
    <property type="entry name" value="FeRespRegIrr"/>
    <property type="match status" value="1"/>
</dbReference>
<dbReference type="NCBIfam" id="NF045678">
    <property type="entry name" value="TransRegIrrA"/>
    <property type="match status" value="1"/>
</dbReference>
<keyword evidence="9 11" id="KW-0238">DNA-binding</keyword>
<dbReference type="GO" id="GO:0003700">
    <property type="term" value="F:DNA-binding transcription factor activity"/>
    <property type="evidence" value="ECO:0007669"/>
    <property type="project" value="UniProtKB-UniRule"/>
</dbReference>
<dbReference type="GO" id="GO:0000976">
    <property type="term" value="F:transcription cis-regulatory region binding"/>
    <property type="evidence" value="ECO:0007669"/>
    <property type="project" value="TreeGrafter"/>
</dbReference>
<keyword evidence="10 11" id="KW-0804">Transcription</keyword>
<dbReference type="PANTHER" id="PTHR33202">
    <property type="entry name" value="ZINC UPTAKE REGULATION PROTEIN"/>
    <property type="match status" value="1"/>
</dbReference>
<dbReference type="EMBL" id="FWZX01000033">
    <property type="protein sequence ID" value="SMF74666.1"/>
    <property type="molecule type" value="Genomic_DNA"/>
</dbReference>
<dbReference type="SUPFAM" id="SSF46785">
    <property type="entry name" value="Winged helix' DNA-binding domain"/>
    <property type="match status" value="1"/>
</dbReference>
<name>A0A1Y6CL49_9PROT</name>
<evidence type="ECO:0000256" key="2">
    <source>
        <dbReference type="ARBA" id="ARBA00007957"/>
    </source>
</evidence>
<keyword evidence="4 11" id="KW-0963">Cytoplasm</keyword>
<dbReference type="CDD" id="cd07153">
    <property type="entry name" value="Fur_like"/>
    <property type="match status" value="1"/>
</dbReference>
<dbReference type="FunFam" id="1.10.10.10:FF:000007">
    <property type="entry name" value="Ferric uptake regulation protein"/>
    <property type="match status" value="1"/>
</dbReference>
<dbReference type="GO" id="GO:0005737">
    <property type="term" value="C:cytoplasm"/>
    <property type="evidence" value="ECO:0007669"/>
    <property type="project" value="UniProtKB-SubCell"/>
</dbReference>
<evidence type="ECO:0000256" key="10">
    <source>
        <dbReference type="ARBA" id="ARBA00023163"/>
    </source>
</evidence>
<keyword evidence="11" id="KW-0408">Iron</keyword>
<evidence type="ECO:0000256" key="11">
    <source>
        <dbReference type="RuleBase" id="RU364037"/>
    </source>
</evidence>
<keyword evidence="8 11" id="KW-0805">Transcription regulation</keyword>
<evidence type="ECO:0000256" key="3">
    <source>
        <dbReference type="ARBA" id="ARBA00020910"/>
    </source>
</evidence>
<evidence type="ECO:0000313" key="12">
    <source>
        <dbReference type="EMBL" id="SMF74666.1"/>
    </source>
</evidence>
<dbReference type="AlphaFoldDB" id="A0A1Y6CL49"/>
<dbReference type="InterPro" id="IPR036390">
    <property type="entry name" value="WH_DNA-bd_sf"/>
</dbReference>
<dbReference type="GO" id="GO:0008270">
    <property type="term" value="F:zinc ion binding"/>
    <property type="evidence" value="ECO:0007669"/>
    <property type="project" value="TreeGrafter"/>
</dbReference>
<evidence type="ECO:0000256" key="5">
    <source>
        <dbReference type="ARBA" id="ARBA00022491"/>
    </source>
</evidence>
<comment type="subunit">
    <text evidence="11">Homodimer.</text>
</comment>
<evidence type="ECO:0000256" key="8">
    <source>
        <dbReference type="ARBA" id="ARBA00023015"/>
    </source>
</evidence>